<dbReference type="Pfam" id="PF02738">
    <property type="entry name" value="MoCoBD_1"/>
    <property type="match status" value="1"/>
</dbReference>
<dbReference type="STRING" id="569882.SAMN04490248_11763"/>
<sequence>MMQDNQARDIGAPVPRREDAALVRGQGLYTDDVALDAPLHVAFLRSPVPFGTIDAVDTDEAAGAEGVAGVFTGADVADLGDLAVNPALPITYRPDFPVLATGHVRAVGQPVAAVLADSAARAQDAAELIFADIADAPTPAPRLVAEKHWRSGDAEAAFAGAEIVVECTLRHPRLAPSPMEPRAIAVAHDAETGGVTVWLSTQTPHRARSELAQILGVDAALIRVIAPHVGGAFGMKASLYPEEVFAVWAAFRLKRNVKWTATRSEEFLAATHGRGVTSHGALALTRDGRFTGLRARVEAPLGHWLPNSGLITAWNAGRILPSAYRVGAVDVTTRAMMHATAAMGIYRGAGRPEANSLMERLIDKAAAATGIDPLEIRARNLLGPADLPHTTATGEVLDSGDYARALDLLRDKGGYVQALAERDARRARGELVGVGTGFYIEPSGSGWETARVSVDENGDVLVASGSSSQGHGRETAFAQIAADTLNIPMDRITVHCGDTGTCPEGIGALASRSTAIGGSAVLRACEVLRARLDAGANAPQNVEVRYTNKGPAWGYGAYLVLLSIDRVTGAPRIERAACVDDTGRIINPTLVAGQILGGFAQGLGEALLEQVVYDDDGQLLTGSFMDYAMPRAADMPPLDLHKFETPSPMNVLGAKGVGEAGTIGAPVAILNAAIDALRPLGVEDLDMPLTAQTLWRAIRTAEQGIAP</sequence>
<dbReference type="SUPFAM" id="SSF54665">
    <property type="entry name" value="CO dehydrogenase molybdoprotein N-domain-like"/>
    <property type="match status" value="1"/>
</dbReference>
<evidence type="ECO:0000256" key="2">
    <source>
        <dbReference type="ARBA" id="ARBA00023002"/>
    </source>
</evidence>
<dbReference type="Pfam" id="PF01315">
    <property type="entry name" value="Ald_Xan_dh_C"/>
    <property type="match status" value="1"/>
</dbReference>
<evidence type="ECO:0000259" key="3">
    <source>
        <dbReference type="SMART" id="SM01008"/>
    </source>
</evidence>
<dbReference type="SUPFAM" id="SSF56003">
    <property type="entry name" value="Molybdenum cofactor-binding domain"/>
    <property type="match status" value="1"/>
</dbReference>
<evidence type="ECO:0000313" key="4">
    <source>
        <dbReference type="EMBL" id="SEO96080.1"/>
    </source>
</evidence>
<keyword evidence="5" id="KW-1185">Reference proteome</keyword>
<keyword evidence="1" id="KW-0500">Molybdenum</keyword>
<dbReference type="InterPro" id="IPR000674">
    <property type="entry name" value="Ald_Oxase/Xan_DH_a/b"/>
</dbReference>
<dbReference type="InterPro" id="IPR046867">
    <property type="entry name" value="AldOxase/xan_DH_MoCoBD2"/>
</dbReference>
<gene>
    <name evidence="4" type="ORF">SAMN04490248_11763</name>
</gene>
<proteinExistence type="predicted"/>
<name>A0A1H8TYI0_9RHOB</name>
<dbReference type="PANTHER" id="PTHR11908">
    <property type="entry name" value="XANTHINE DEHYDROGENASE"/>
    <property type="match status" value="1"/>
</dbReference>
<dbReference type="GO" id="GO:0016491">
    <property type="term" value="F:oxidoreductase activity"/>
    <property type="evidence" value="ECO:0007669"/>
    <property type="project" value="UniProtKB-KW"/>
</dbReference>
<evidence type="ECO:0000256" key="1">
    <source>
        <dbReference type="ARBA" id="ARBA00022505"/>
    </source>
</evidence>
<dbReference type="InterPro" id="IPR037165">
    <property type="entry name" value="AldOxase/xan_DH_Mopterin-bd_sf"/>
</dbReference>
<accession>A0A1H8TYI0</accession>
<feature type="domain" description="Aldehyde oxidase/xanthine dehydrogenase a/b hammerhead" evidence="3">
    <location>
        <begin position="24"/>
        <end position="137"/>
    </location>
</feature>
<dbReference type="GO" id="GO:0005506">
    <property type="term" value="F:iron ion binding"/>
    <property type="evidence" value="ECO:0007669"/>
    <property type="project" value="InterPro"/>
</dbReference>
<dbReference type="RefSeq" id="WP_245729484.1">
    <property type="nucleotide sequence ID" value="NZ_FODS01000017.1"/>
</dbReference>
<evidence type="ECO:0000313" key="5">
    <source>
        <dbReference type="Proteomes" id="UP000198893"/>
    </source>
</evidence>
<dbReference type="Gene3D" id="3.30.365.10">
    <property type="entry name" value="Aldehyde oxidase/xanthine dehydrogenase, molybdopterin binding domain"/>
    <property type="match status" value="4"/>
</dbReference>
<dbReference type="Proteomes" id="UP000198893">
    <property type="component" value="Unassembled WGS sequence"/>
</dbReference>
<dbReference type="InterPro" id="IPR008274">
    <property type="entry name" value="AldOxase/xan_DH_MoCoBD1"/>
</dbReference>
<dbReference type="Gene3D" id="3.90.1170.50">
    <property type="entry name" value="Aldehyde oxidase/xanthine dehydrogenase, a/b hammerhead"/>
    <property type="match status" value="1"/>
</dbReference>
<dbReference type="Pfam" id="PF20256">
    <property type="entry name" value="MoCoBD_2"/>
    <property type="match status" value="2"/>
</dbReference>
<dbReference type="SMART" id="SM01008">
    <property type="entry name" value="Ald_Xan_dh_C"/>
    <property type="match status" value="1"/>
</dbReference>
<dbReference type="PANTHER" id="PTHR11908:SF132">
    <property type="entry name" value="ALDEHYDE OXIDASE 1-RELATED"/>
    <property type="match status" value="1"/>
</dbReference>
<organism evidence="4 5">
    <name type="scientific">Salinihabitans flavidus</name>
    <dbReference type="NCBI Taxonomy" id="569882"/>
    <lineage>
        <taxon>Bacteria</taxon>
        <taxon>Pseudomonadati</taxon>
        <taxon>Pseudomonadota</taxon>
        <taxon>Alphaproteobacteria</taxon>
        <taxon>Rhodobacterales</taxon>
        <taxon>Roseobacteraceae</taxon>
        <taxon>Salinihabitans</taxon>
    </lineage>
</organism>
<dbReference type="AlphaFoldDB" id="A0A1H8TYI0"/>
<keyword evidence="2" id="KW-0560">Oxidoreductase</keyword>
<dbReference type="InterPro" id="IPR016208">
    <property type="entry name" value="Ald_Oxase/xanthine_DH-like"/>
</dbReference>
<dbReference type="EMBL" id="FODS01000017">
    <property type="protein sequence ID" value="SEO96080.1"/>
    <property type="molecule type" value="Genomic_DNA"/>
</dbReference>
<reference evidence="4 5" key="1">
    <citation type="submission" date="2016-10" db="EMBL/GenBank/DDBJ databases">
        <authorList>
            <person name="de Groot N.N."/>
        </authorList>
    </citation>
    <scope>NUCLEOTIDE SEQUENCE [LARGE SCALE GENOMIC DNA]</scope>
    <source>
        <strain evidence="4 5">DSM 27842</strain>
    </source>
</reference>
<dbReference type="InterPro" id="IPR036856">
    <property type="entry name" value="Ald_Oxase/Xan_DH_a/b_sf"/>
</dbReference>
<protein>
    <submittedName>
        <fullName evidence="4">Carbon-monoxide dehydrogenase large subunit</fullName>
    </submittedName>
</protein>